<evidence type="ECO:0000256" key="3">
    <source>
        <dbReference type="ARBA" id="ARBA00022829"/>
    </source>
</evidence>
<accession>A0A8G2BEF1</accession>
<protein>
    <submittedName>
        <fullName evidence="6">Condensin subunit ScpB</fullName>
    </submittedName>
</protein>
<evidence type="ECO:0000256" key="2">
    <source>
        <dbReference type="ARBA" id="ARBA00022618"/>
    </source>
</evidence>
<organism evidence="6 7">
    <name type="scientific">Thalassobaculum litoreum DSM 18839</name>
    <dbReference type="NCBI Taxonomy" id="1123362"/>
    <lineage>
        <taxon>Bacteria</taxon>
        <taxon>Pseudomonadati</taxon>
        <taxon>Pseudomonadota</taxon>
        <taxon>Alphaproteobacteria</taxon>
        <taxon>Rhodospirillales</taxon>
        <taxon>Thalassobaculaceae</taxon>
        <taxon>Thalassobaculum</taxon>
    </lineage>
</organism>
<evidence type="ECO:0000256" key="5">
    <source>
        <dbReference type="SAM" id="MobiDB-lite"/>
    </source>
</evidence>
<dbReference type="RefSeq" id="WP_093147924.1">
    <property type="nucleotide sequence ID" value="NZ_FNBW01000001.1"/>
</dbReference>
<dbReference type="Proteomes" id="UP000198615">
    <property type="component" value="Unassembled WGS sequence"/>
</dbReference>
<evidence type="ECO:0000313" key="7">
    <source>
        <dbReference type="Proteomes" id="UP000198615"/>
    </source>
</evidence>
<dbReference type="InterPro" id="IPR036388">
    <property type="entry name" value="WH-like_DNA-bd_sf"/>
</dbReference>
<evidence type="ECO:0000313" key="6">
    <source>
        <dbReference type="EMBL" id="SDF16686.1"/>
    </source>
</evidence>
<dbReference type="InterPro" id="IPR005234">
    <property type="entry name" value="ScpB_csome_segregation"/>
</dbReference>
<dbReference type="Gene3D" id="1.10.10.10">
    <property type="entry name" value="Winged helix-like DNA-binding domain superfamily/Winged helix DNA-binding domain"/>
    <property type="match status" value="2"/>
</dbReference>
<evidence type="ECO:0000256" key="1">
    <source>
        <dbReference type="ARBA" id="ARBA00022490"/>
    </source>
</evidence>
<gene>
    <name evidence="6" type="ORF">SAMN05660686_00533</name>
</gene>
<feature type="region of interest" description="Disordered" evidence="5">
    <location>
        <begin position="196"/>
        <end position="235"/>
    </location>
</feature>
<dbReference type="NCBIfam" id="TIGR00281">
    <property type="entry name" value="SMC-Scp complex subunit ScpB"/>
    <property type="match status" value="1"/>
</dbReference>
<keyword evidence="7" id="KW-1185">Reference proteome</keyword>
<dbReference type="InterPro" id="IPR036390">
    <property type="entry name" value="WH_DNA-bd_sf"/>
</dbReference>
<proteinExistence type="predicted"/>
<dbReference type="AlphaFoldDB" id="A0A8G2BEF1"/>
<sequence length="235" mass="26502">MSDARENNDEAELPDLLVDPAERNRWLRFVEALLFASADPIDESELRRRVPEEINVKQLLTDLAEHYAERGVVLTKSGTRWAFRTAIDLGPMLRHERAQRRKLSRAAIETLAIIAYHQPTTRAEIEEIRGVALSKGTIDTLLEAGWIAPRGRRETPGRPLQWGTTNAFLDHFGLDSVKELPGIEELRAAGLLDRRSGATSIAMQQEDLEDDEEEDEDIQLDFLPDTNDPDAGDQP</sequence>
<dbReference type="PIRSF" id="PIRSF019345">
    <property type="entry name" value="ScpB"/>
    <property type="match status" value="1"/>
</dbReference>
<reference evidence="6 7" key="1">
    <citation type="submission" date="2016-10" db="EMBL/GenBank/DDBJ databases">
        <authorList>
            <person name="Varghese N."/>
            <person name="Submissions S."/>
        </authorList>
    </citation>
    <scope>NUCLEOTIDE SEQUENCE [LARGE SCALE GENOMIC DNA]</scope>
    <source>
        <strain evidence="6 7">DSM 18839</strain>
    </source>
</reference>
<dbReference type="GO" id="GO:0051304">
    <property type="term" value="P:chromosome separation"/>
    <property type="evidence" value="ECO:0007669"/>
    <property type="project" value="InterPro"/>
</dbReference>
<evidence type="ECO:0000256" key="4">
    <source>
        <dbReference type="ARBA" id="ARBA00023306"/>
    </source>
</evidence>
<dbReference type="GO" id="GO:0051301">
    <property type="term" value="P:cell division"/>
    <property type="evidence" value="ECO:0007669"/>
    <property type="project" value="UniProtKB-KW"/>
</dbReference>
<dbReference type="PANTHER" id="PTHR34298:SF2">
    <property type="entry name" value="SEGREGATION AND CONDENSATION PROTEIN B"/>
    <property type="match status" value="1"/>
</dbReference>
<feature type="compositionally biased region" description="Acidic residues" evidence="5">
    <location>
        <begin position="206"/>
        <end position="219"/>
    </location>
</feature>
<name>A0A8G2BEF1_9PROT</name>
<dbReference type="EMBL" id="FNBW01000001">
    <property type="protein sequence ID" value="SDF16686.1"/>
    <property type="molecule type" value="Genomic_DNA"/>
</dbReference>
<keyword evidence="3" id="KW-0159">Chromosome partition</keyword>
<dbReference type="OrthoDB" id="9806226at2"/>
<keyword evidence="2" id="KW-0132">Cell division</keyword>
<comment type="caution">
    <text evidence="6">The sequence shown here is derived from an EMBL/GenBank/DDBJ whole genome shotgun (WGS) entry which is preliminary data.</text>
</comment>
<keyword evidence="1" id="KW-0963">Cytoplasm</keyword>
<dbReference type="SUPFAM" id="SSF46785">
    <property type="entry name" value="Winged helix' DNA-binding domain"/>
    <property type="match status" value="2"/>
</dbReference>
<dbReference type="PANTHER" id="PTHR34298">
    <property type="entry name" value="SEGREGATION AND CONDENSATION PROTEIN B"/>
    <property type="match status" value="1"/>
</dbReference>
<dbReference type="Pfam" id="PF04079">
    <property type="entry name" value="SMC_ScpB"/>
    <property type="match status" value="1"/>
</dbReference>
<keyword evidence="4" id="KW-0131">Cell cycle</keyword>